<dbReference type="SUPFAM" id="SSF51126">
    <property type="entry name" value="Pectin lyase-like"/>
    <property type="match status" value="1"/>
</dbReference>
<evidence type="ECO:0000313" key="2">
    <source>
        <dbReference type="EMBL" id="MFD0919576.1"/>
    </source>
</evidence>
<organism evidence="2 3">
    <name type="scientific">Saccharopolyspora rosea</name>
    <dbReference type="NCBI Taxonomy" id="524884"/>
    <lineage>
        <taxon>Bacteria</taxon>
        <taxon>Bacillati</taxon>
        <taxon>Actinomycetota</taxon>
        <taxon>Actinomycetes</taxon>
        <taxon>Pseudonocardiales</taxon>
        <taxon>Pseudonocardiaceae</taxon>
        <taxon>Saccharopolyspora</taxon>
    </lineage>
</organism>
<dbReference type="InterPro" id="IPR011050">
    <property type="entry name" value="Pectin_lyase_fold/virulence"/>
</dbReference>
<feature type="chain" id="PRO_5046361233" evidence="1">
    <location>
        <begin position="37"/>
        <end position="608"/>
    </location>
</feature>
<proteinExistence type="predicted"/>
<evidence type="ECO:0000313" key="3">
    <source>
        <dbReference type="Proteomes" id="UP001597018"/>
    </source>
</evidence>
<keyword evidence="3" id="KW-1185">Reference proteome</keyword>
<dbReference type="RefSeq" id="WP_345599955.1">
    <property type="nucleotide sequence ID" value="NZ_BAABLT010000001.1"/>
</dbReference>
<dbReference type="CDD" id="cd23669">
    <property type="entry name" value="GH55_SacteLam55A-like"/>
    <property type="match status" value="1"/>
</dbReference>
<protein>
    <submittedName>
        <fullName evidence="2">Sialidase</fullName>
    </submittedName>
</protein>
<evidence type="ECO:0000256" key="1">
    <source>
        <dbReference type="SAM" id="SignalP"/>
    </source>
</evidence>
<dbReference type="InterPro" id="IPR059186">
    <property type="entry name" value="SACTE_4363"/>
</dbReference>
<reference evidence="3" key="1">
    <citation type="journal article" date="2019" name="Int. J. Syst. Evol. Microbiol.">
        <title>The Global Catalogue of Microorganisms (GCM) 10K type strain sequencing project: providing services to taxonomists for standard genome sequencing and annotation.</title>
        <authorList>
            <consortium name="The Broad Institute Genomics Platform"/>
            <consortium name="The Broad Institute Genome Sequencing Center for Infectious Disease"/>
            <person name="Wu L."/>
            <person name="Ma J."/>
        </authorList>
    </citation>
    <scope>NUCLEOTIDE SEQUENCE [LARGE SCALE GENOMIC DNA]</scope>
    <source>
        <strain evidence="3">CCUG 56401</strain>
    </source>
</reference>
<keyword evidence="1" id="KW-0732">Signal</keyword>
<dbReference type="InterPro" id="IPR012334">
    <property type="entry name" value="Pectin_lyas_fold"/>
</dbReference>
<dbReference type="EMBL" id="JBHTIW010000003">
    <property type="protein sequence ID" value="MFD0919576.1"/>
    <property type="molecule type" value="Genomic_DNA"/>
</dbReference>
<sequence>MKIPSRTRPAPQRAVVAVAATSAVLAGLISAPAASAAPPTPAPAGAVRATDPKAPDFGPNTHVFTPSTPHDQLQSTLDDIAKRQHTNQFGDERDAVLFQPGTYDADVNLGFNTQVAGLGMSPDDVNINGHVRVEADWLQQGDDPNYKGNATQNFWRSAENMAVQPPAGQIERWAVSQAAPYRRMHQKGQMQLWDGGDGWASGGFFADSKIDGLVESGSQQQFLTRNSELNGGWSGSVWNMVYEGTNGAPAQSFPDPPNTNVPQTSKVREKPFLNIDAQGAYHVFVPAVRENSVGTSWGSGQPGGENLSLADFFVAKPTDNAATINAALDAGKHLLLTPGVYHLDDTLRVKNPNTVVLGLGLATLTPDTGKQAISVSDVDGVELAGLLIDAGEQNSPSLVDIGERGAGADHAKNPTSLSDVFFRIGGPRAGKATTSLHINSNDVLIDNTWLWRADHGQGVGWDVNTADTGLIVDGNDVTAHGLFVEHYQKNQVVWNGNGGRTVFFQNEMPYDPPDQAAWGGDGGWAAYELGDAVTDHEAWGVGSYCFFNVNPSISAARSFEAPNKPGVKFHDLVSVSLGGTGTINHVINDTGDPANADHQQSYLTGYPG</sequence>
<comment type="caution">
    <text evidence="2">The sequence shown here is derived from an EMBL/GenBank/DDBJ whole genome shotgun (WGS) entry which is preliminary data.</text>
</comment>
<feature type="signal peptide" evidence="1">
    <location>
        <begin position="1"/>
        <end position="36"/>
    </location>
</feature>
<dbReference type="Gene3D" id="2.160.20.10">
    <property type="entry name" value="Single-stranded right-handed beta-helix, Pectin lyase-like"/>
    <property type="match status" value="1"/>
</dbReference>
<name>A0ABW3FM35_9PSEU</name>
<accession>A0ABW3FM35</accession>
<dbReference type="Proteomes" id="UP001597018">
    <property type="component" value="Unassembled WGS sequence"/>
</dbReference>
<gene>
    <name evidence="2" type="ORF">ACFQ16_07460</name>
</gene>